<dbReference type="InterPro" id="IPR011701">
    <property type="entry name" value="MFS"/>
</dbReference>
<dbReference type="FunFam" id="1.20.1250.20:FF:000034">
    <property type="entry name" value="MFS general substrate transporter"/>
    <property type="match status" value="1"/>
</dbReference>
<dbReference type="EMBL" id="JAYKXP010000041">
    <property type="protein sequence ID" value="KAK7038943.1"/>
    <property type="molecule type" value="Genomic_DNA"/>
</dbReference>
<keyword evidence="5 6" id="KW-0472">Membrane</keyword>
<keyword evidence="3 6" id="KW-0812">Transmembrane</keyword>
<dbReference type="PANTHER" id="PTHR43791">
    <property type="entry name" value="PERMEASE-RELATED"/>
    <property type="match status" value="1"/>
</dbReference>
<feature type="transmembrane region" description="Helical" evidence="6">
    <location>
        <begin position="77"/>
        <end position="98"/>
    </location>
</feature>
<evidence type="ECO:0000259" key="7">
    <source>
        <dbReference type="PROSITE" id="PS50850"/>
    </source>
</evidence>
<feature type="transmembrane region" description="Helical" evidence="6">
    <location>
        <begin position="199"/>
        <end position="220"/>
    </location>
</feature>
<evidence type="ECO:0000313" key="9">
    <source>
        <dbReference type="Proteomes" id="UP001383192"/>
    </source>
</evidence>
<feature type="transmembrane region" description="Helical" evidence="6">
    <location>
        <begin position="38"/>
        <end position="57"/>
    </location>
</feature>
<feature type="domain" description="Major facilitator superfamily (MFS) profile" evidence="7">
    <location>
        <begin position="39"/>
        <end position="450"/>
    </location>
</feature>
<evidence type="ECO:0000256" key="2">
    <source>
        <dbReference type="ARBA" id="ARBA00022448"/>
    </source>
</evidence>
<gene>
    <name evidence="8" type="ORF">VNI00_010335</name>
</gene>
<feature type="transmembrane region" description="Helical" evidence="6">
    <location>
        <begin position="268"/>
        <end position="288"/>
    </location>
</feature>
<dbReference type="Gene3D" id="1.20.1250.20">
    <property type="entry name" value="MFS general substrate transporter like domains"/>
    <property type="match status" value="2"/>
</dbReference>
<evidence type="ECO:0000256" key="1">
    <source>
        <dbReference type="ARBA" id="ARBA00004141"/>
    </source>
</evidence>
<protein>
    <recommendedName>
        <fullName evidence="7">Major facilitator superfamily (MFS) profile domain-containing protein</fullName>
    </recommendedName>
</protein>
<feature type="transmembrane region" description="Helical" evidence="6">
    <location>
        <begin position="357"/>
        <end position="379"/>
    </location>
</feature>
<feature type="transmembrane region" description="Helical" evidence="6">
    <location>
        <begin position="308"/>
        <end position="325"/>
    </location>
</feature>
<name>A0AAW0CLD8_9AGAR</name>
<dbReference type="GO" id="GO:0016020">
    <property type="term" value="C:membrane"/>
    <property type="evidence" value="ECO:0007669"/>
    <property type="project" value="UniProtKB-SubCell"/>
</dbReference>
<evidence type="ECO:0000313" key="8">
    <source>
        <dbReference type="EMBL" id="KAK7038943.1"/>
    </source>
</evidence>
<feature type="transmembrane region" description="Helical" evidence="6">
    <location>
        <begin position="424"/>
        <end position="447"/>
    </location>
</feature>
<comment type="subcellular location">
    <subcellularLocation>
        <location evidence="1">Membrane</location>
        <topology evidence="1">Multi-pass membrane protein</topology>
    </subcellularLocation>
</comment>
<dbReference type="Proteomes" id="UP001383192">
    <property type="component" value="Unassembled WGS sequence"/>
</dbReference>
<feature type="transmembrane region" description="Helical" evidence="6">
    <location>
        <begin position="166"/>
        <end position="187"/>
    </location>
</feature>
<evidence type="ECO:0000256" key="4">
    <source>
        <dbReference type="ARBA" id="ARBA00022989"/>
    </source>
</evidence>
<feature type="transmembrane region" description="Helical" evidence="6">
    <location>
        <begin position="391"/>
        <end position="412"/>
    </location>
</feature>
<dbReference type="FunFam" id="1.20.1250.20:FF:000013">
    <property type="entry name" value="MFS general substrate transporter"/>
    <property type="match status" value="1"/>
</dbReference>
<dbReference type="Pfam" id="PF07690">
    <property type="entry name" value="MFS_1"/>
    <property type="match status" value="1"/>
</dbReference>
<feature type="transmembrane region" description="Helical" evidence="6">
    <location>
        <begin position="105"/>
        <end position="124"/>
    </location>
</feature>
<keyword evidence="4 6" id="KW-1133">Transmembrane helix</keyword>
<dbReference type="AlphaFoldDB" id="A0AAW0CLD8"/>
<keyword evidence="2" id="KW-0813">Transport</keyword>
<dbReference type="SUPFAM" id="SSF103473">
    <property type="entry name" value="MFS general substrate transporter"/>
    <property type="match status" value="1"/>
</dbReference>
<evidence type="ECO:0000256" key="5">
    <source>
        <dbReference type="ARBA" id="ARBA00023136"/>
    </source>
</evidence>
<organism evidence="8 9">
    <name type="scientific">Paramarasmius palmivorus</name>
    <dbReference type="NCBI Taxonomy" id="297713"/>
    <lineage>
        <taxon>Eukaryota</taxon>
        <taxon>Fungi</taxon>
        <taxon>Dikarya</taxon>
        <taxon>Basidiomycota</taxon>
        <taxon>Agaricomycotina</taxon>
        <taxon>Agaricomycetes</taxon>
        <taxon>Agaricomycetidae</taxon>
        <taxon>Agaricales</taxon>
        <taxon>Marasmiineae</taxon>
        <taxon>Marasmiaceae</taxon>
        <taxon>Paramarasmius</taxon>
    </lineage>
</organism>
<reference evidence="8 9" key="1">
    <citation type="submission" date="2024-01" db="EMBL/GenBank/DDBJ databases">
        <title>A draft genome for a cacao thread blight-causing isolate of Paramarasmius palmivorus.</title>
        <authorList>
            <person name="Baruah I.K."/>
            <person name="Bukari Y."/>
            <person name="Amoako-Attah I."/>
            <person name="Meinhardt L.W."/>
            <person name="Bailey B.A."/>
            <person name="Cohen S.P."/>
        </authorList>
    </citation>
    <scope>NUCLEOTIDE SEQUENCE [LARGE SCALE GENOMIC DNA]</scope>
    <source>
        <strain evidence="8 9">GH-12</strain>
    </source>
</reference>
<dbReference type="PANTHER" id="PTHR43791:SF85">
    <property type="entry name" value="TRANSPORTER, PUTATIVE (AFU_ORTHOLOGUE AFUA_6G00710)-RELATED"/>
    <property type="match status" value="1"/>
</dbReference>
<keyword evidence="9" id="KW-1185">Reference proteome</keyword>
<dbReference type="PROSITE" id="PS50850">
    <property type="entry name" value="MFS"/>
    <property type="match status" value="1"/>
</dbReference>
<dbReference type="InterPro" id="IPR036259">
    <property type="entry name" value="MFS_trans_sf"/>
</dbReference>
<dbReference type="InterPro" id="IPR020846">
    <property type="entry name" value="MFS_dom"/>
</dbReference>
<comment type="caution">
    <text evidence="8">The sequence shown here is derived from an EMBL/GenBank/DDBJ whole genome shotgun (WGS) entry which is preliminary data.</text>
</comment>
<evidence type="ECO:0000256" key="6">
    <source>
        <dbReference type="SAM" id="Phobius"/>
    </source>
</evidence>
<evidence type="ECO:0000256" key="3">
    <source>
        <dbReference type="ARBA" id="ARBA00022692"/>
    </source>
</evidence>
<sequence length="480" mass="53630">MSDTHSDEKRGDLQLEVVPVVTYCPVLDKRVWKKLDKFVLPLTAMFYLLAFLDRTNIGNARIAGLQSDLKMTDHEYSIALTVTYIPYIATELPSNWVFKAVGPNYMLPTMLSLWGIATICQGFVDTYASLLACRFFIGFFEGGLFPGLTLYLSYFYPRYKMNLRVAAFFSSASLSGAFSGVLAYGIIRMDGIANRSGWSWIFILEGLVTVFFGLLSYMVLPRDIDGAWFFNTEEKEYVAAKLREDEAHKDEDHFTWREVRQAFMLPQVWFLLLSYFTSGTISYSLAYFMPNIVESLGYTAVKAQLMTVPPFAAGFIVSLTGAFVSDKYRCRGLMIIFSATLALIGFSIFLGSHSHPIQYASLFFSVSGAYTAGPTLAAWTSNNATPQTRRATAIAIAGITSNAGGVLATWLLGSLSEPPRYTSATVTLLVFAGCMALGAVGNLWYLMRQNWKKAVKRRVVNRDEERSDLGDKSAWFIYTL</sequence>
<accession>A0AAW0CLD8</accession>
<feature type="transmembrane region" description="Helical" evidence="6">
    <location>
        <begin position="136"/>
        <end position="154"/>
    </location>
</feature>
<feature type="transmembrane region" description="Helical" evidence="6">
    <location>
        <begin position="332"/>
        <end position="351"/>
    </location>
</feature>
<proteinExistence type="predicted"/>
<dbReference type="GO" id="GO:0022857">
    <property type="term" value="F:transmembrane transporter activity"/>
    <property type="evidence" value="ECO:0007669"/>
    <property type="project" value="InterPro"/>
</dbReference>